<dbReference type="EMBL" id="LN852791">
    <property type="protein sequence ID" value="CRY93908.1"/>
    <property type="molecule type" value="Genomic_DNA"/>
</dbReference>
<reference evidence="1" key="1">
    <citation type="submission" date="2015-06" db="EMBL/GenBank/DDBJ databases">
        <authorList>
            <person name="Joergensen T."/>
        </authorList>
    </citation>
    <scope>NUCLEOTIDE SEQUENCE</scope>
    <source>
        <plasmid evidence="1">pRGRH0101</plasmid>
    </source>
</reference>
<keyword evidence="1" id="KW-0614">Plasmid</keyword>
<geneLocation type="plasmid" evidence="1">
    <name>pRGRH0101</name>
</geneLocation>
<name>A0A0H5PWF9_9ZZZZ</name>
<reference evidence="1" key="2">
    <citation type="submission" date="2015-07" db="EMBL/GenBank/DDBJ databases">
        <title>Plasmids, circular viruses and viroids from rat gut.</title>
        <authorList>
            <person name="Jorgensen T.J."/>
            <person name="Hansen M.A."/>
            <person name="Xu Z."/>
            <person name="Tabak M.A."/>
            <person name="Sorensen S.J."/>
            <person name="Hansen L.H."/>
        </authorList>
    </citation>
    <scope>NUCLEOTIDE SEQUENCE</scope>
    <source>
        <plasmid evidence="1">pRGRH0101</plasmid>
    </source>
</reference>
<protein>
    <submittedName>
        <fullName evidence="1">Uncharacterized protein</fullName>
    </submittedName>
</protein>
<proteinExistence type="predicted"/>
<organism evidence="1">
    <name type="scientific">uncultured prokaryote</name>
    <dbReference type="NCBI Taxonomy" id="198431"/>
    <lineage>
        <taxon>unclassified sequences</taxon>
        <taxon>environmental samples</taxon>
    </lineage>
</organism>
<evidence type="ECO:0000313" key="1">
    <source>
        <dbReference type="EMBL" id="CRY93908.1"/>
    </source>
</evidence>
<dbReference type="AlphaFoldDB" id="A0A0H5PWF9"/>
<sequence length="43" mass="4732">MGIKIEQIHNISALECSLFGTSSGLTFTMSNAIIVLEDNITYR</sequence>
<accession>A0A0H5PWF9</accession>